<dbReference type="RefSeq" id="WP_250868925.1">
    <property type="nucleotide sequence ID" value="NZ_JAGSOI010000057.1"/>
</dbReference>
<organism evidence="7 8">
    <name type="scientific">Methanococcoides seepicolus</name>
    <dbReference type="NCBI Taxonomy" id="2828780"/>
    <lineage>
        <taxon>Archaea</taxon>
        <taxon>Methanobacteriati</taxon>
        <taxon>Methanobacteriota</taxon>
        <taxon>Stenosarchaea group</taxon>
        <taxon>Methanomicrobia</taxon>
        <taxon>Methanosarcinales</taxon>
        <taxon>Methanosarcinaceae</taxon>
        <taxon>Methanococcoides</taxon>
    </lineage>
</organism>
<dbReference type="GO" id="GO:0051536">
    <property type="term" value="F:iron-sulfur cluster binding"/>
    <property type="evidence" value="ECO:0007669"/>
    <property type="project" value="UniProtKB-KW"/>
</dbReference>
<dbReference type="Gene3D" id="3.30.70.20">
    <property type="match status" value="1"/>
</dbReference>
<dbReference type="GO" id="GO:0052592">
    <property type="term" value="F:oxidoreductase activity, acting on CH or CH2 groups, with an iron-sulfur protein as acceptor"/>
    <property type="evidence" value="ECO:0007669"/>
    <property type="project" value="TreeGrafter"/>
</dbReference>
<comment type="caution">
    <text evidence="7">The sequence shown here is derived from an EMBL/GenBank/DDBJ whole genome shotgun (WGS) entry which is preliminary data.</text>
</comment>
<gene>
    <name evidence="7" type="ORF">KDK67_11400</name>
</gene>
<keyword evidence="5" id="KW-0411">Iron-sulfur</keyword>
<dbReference type="Proteomes" id="UP001056766">
    <property type="component" value="Unassembled WGS sequence"/>
</dbReference>
<evidence type="ECO:0000256" key="2">
    <source>
        <dbReference type="ARBA" id="ARBA00022723"/>
    </source>
</evidence>
<dbReference type="PANTHER" id="PTHR31332:SF6">
    <property type="entry name" value="FORMATE DEHYDROGENASE SUBUNIT BETA"/>
    <property type="match status" value="1"/>
</dbReference>
<keyword evidence="2" id="KW-0479">Metal-binding</keyword>
<evidence type="ECO:0000259" key="6">
    <source>
        <dbReference type="PROSITE" id="PS51379"/>
    </source>
</evidence>
<proteinExistence type="predicted"/>
<reference evidence="7" key="2">
    <citation type="submission" date="2021-04" db="EMBL/GenBank/DDBJ databases">
        <authorList>
            <person name="Dong X."/>
        </authorList>
    </citation>
    <scope>NUCLEOTIDE SEQUENCE</scope>
    <source>
        <strain evidence="7">LLY</strain>
    </source>
</reference>
<keyword evidence="8" id="KW-1185">Reference proteome</keyword>
<sequence length="261" mass="29106">MKPNVIENIVKNDLCIGCGICAAMCPQKALVMKFNEYGEYNPVKEGNCSDKCDLCMSVCPFNDGNKNETVLGTELYEDINEIKYLFETGYYLDSYVGYSDDFRQSSASGGMATWLLTTLLQKDIVDYVVCVTPNNDSEKLFKFEIFEDADSVLNSSGSAYYPVEMSQVIQRMLNTPGRYAITGLPCFLKGLRLAGQKNKKLREMITVTIGLVCGQTKSKHYTTYLSTLAKADGKLQNVCYRGKSPDKPASNFYLALLTKHS</sequence>
<keyword evidence="3" id="KW-0560">Oxidoreductase</keyword>
<dbReference type="InterPro" id="IPR007516">
    <property type="entry name" value="Co_F420_Hydgase/DH_bsu_N"/>
</dbReference>
<dbReference type="InterPro" id="IPR017900">
    <property type="entry name" value="4Fe4S_Fe_S_CS"/>
</dbReference>
<evidence type="ECO:0000256" key="4">
    <source>
        <dbReference type="ARBA" id="ARBA00023004"/>
    </source>
</evidence>
<reference evidence="7" key="1">
    <citation type="journal article" date="2021" name="mSystems">
        <title>Bacteria and Archaea Synergistically Convert Glycine Betaine to Biogenic Methane in the Formosa Cold Seep of the South China Sea.</title>
        <authorList>
            <person name="Li L."/>
            <person name="Zhang W."/>
            <person name="Zhang S."/>
            <person name="Song L."/>
            <person name="Sun Q."/>
            <person name="Zhang H."/>
            <person name="Xiang H."/>
            <person name="Dong X."/>
        </authorList>
    </citation>
    <scope>NUCLEOTIDE SEQUENCE</scope>
    <source>
        <strain evidence="7">LLY</strain>
    </source>
</reference>
<dbReference type="PANTHER" id="PTHR31332">
    <property type="entry name" value="7-HYDROXYMETHYL CHLOROPHYLL A REDUCTASE, CHLOROPLASTIC"/>
    <property type="match status" value="1"/>
</dbReference>
<evidence type="ECO:0000256" key="3">
    <source>
        <dbReference type="ARBA" id="ARBA00023002"/>
    </source>
</evidence>
<dbReference type="PROSITE" id="PS00198">
    <property type="entry name" value="4FE4S_FER_1"/>
    <property type="match status" value="1"/>
</dbReference>
<name>A0A9E4ZH46_9EURY</name>
<protein>
    <submittedName>
        <fullName evidence="7">4Fe-4S binding protein</fullName>
    </submittedName>
</protein>
<dbReference type="EMBL" id="JAGSOI010000057">
    <property type="protein sequence ID" value="MCM1987575.1"/>
    <property type="molecule type" value="Genomic_DNA"/>
</dbReference>
<dbReference type="GO" id="GO:0046872">
    <property type="term" value="F:metal ion binding"/>
    <property type="evidence" value="ECO:0007669"/>
    <property type="project" value="UniProtKB-KW"/>
</dbReference>
<feature type="domain" description="4Fe-4S ferredoxin-type" evidence="6">
    <location>
        <begin position="6"/>
        <end position="35"/>
    </location>
</feature>
<evidence type="ECO:0000256" key="1">
    <source>
        <dbReference type="ARBA" id="ARBA00001974"/>
    </source>
</evidence>
<dbReference type="InterPro" id="IPR007525">
    <property type="entry name" value="FrhB_FdhB_C"/>
</dbReference>
<evidence type="ECO:0000256" key="5">
    <source>
        <dbReference type="ARBA" id="ARBA00023014"/>
    </source>
</evidence>
<keyword evidence="4" id="KW-0408">Iron</keyword>
<dbReference type="SUPFAM" id="SSF54862">
    <property type="entry name" value="4Fe-4S ferredoxins"/>
    <property type="match status" value="1"/>
</dbReference>
<dbReference type="PROSITE" id="PS51379">
    <property type="entry name" value="4FE4S_FER_2"/>
    <property type="match status" value="1"/>
</dbReference>
<accession>A0A9E4ZH46</accession>
<dbReference type="Pfam" id="PF12838">
    <property type="entry name" value="Fer4_7"/>
    <property type="match status" value="1"/>
</dbReference>
<dbReference type="InterPro" id="IPR045220">
    <property type="entry name" value="FRHB/FDHB/HCAR-like"/>
</dbReference>
<dbReference type="Pfam" id="PF04422">
    <property type="entry name" value="FrhB_FdhB_N"/>
    <property type="match status" value="1"/>
</dbReference>
<dbReference type="AlphaFoldDB" id="A0A9E4ZH46"/>
<comment type="cofactor">
    <cofactor evidence="1">
        <name>FAD</name>
        <dbReference type="ChEBI" id="CHEBI:57692"/>
    </cofactor>
</comment>
<evidence type="ECO:0000313" key="8">
    <source>
        <dbReference type="Proteomes" id="UP001056766"/>
    </source>
</evidence>
<dbReference type="Pfam" id="PF04432">
    <property type="entry name" value="FrhB_FdhB_C"/>
    <property type="match status" value="1"/>
</dbReference>
<evidence type="ECO:0000313" key="7">
    <source>
        <dbReference type="EMBL" id="MCM1987575.1"/>
    </source>
</evidence>
<dbReference type="InterPro" id="IPR017896">
    <property type="entry name" value="4Fe4S_Fe-S-bd"/>
</dbReference>